<dbReference type="SMART" id="SM00323">
    <property type="entry name" value="RasGAP"/>
    <property type="match status" value="1"/>
</dbReference>
<dbReference type="PANTHER" id="PTHR10194">
    <property type="entry name" value="RAS GTPASE-ACTIVATING PROTEINS"/>
    <property type="match status" value="1"/>
</dbReference>
<dbReference type="InterPro" id="IPR039360">
    <property type="entry name" value="Ras_GTPase"/>
</dbReference>
<name>J4H2Y1_9APHY</name>
<reference evidence="4 5" key="1">
    <citation type="journal article" date="2012" name="Appl. Environ. Microbiol.">
        <title>Short-read sequencing for genomic analysis of the brown rot fungus Fibroporia radiculosa.</title>
        <authorList>
            <person name="Tang J.D."/>
            <person name="Perkins A.D."/>
            <person name="Sonstegard T.S."/>
            <person name="Schroeder S.G."/>
            <person name="Burgess S.C."/>
            <person name="Diehl S.V."/>
        </authorList>
    </citation>
    <scope>NUCLEOTIDE SEQUENCE [LARGE SCALE GENOMIC DNA]</scope>
    <source>
        <strain evidence="4 5">TFFH 294</strain>
    </source>
</reference>
<dbReference type="Pfam" id="PF00616">
    <property type="entry name" value="RasGAP"/>
    <property type="match status" value="1"/>
</dbReference>
<dbReference type="InterPro" id="IPR001936">
    <property type="entry name" value="RasGAP_dom"/>
</dbReference>
<proteinExistence type="predicted"/>
<dbReference type="HOGENOM" id="CLU_000249_0_2_1"/>
<dbReference type="SUPFAM" id="SSF48371">
    <property type="entry name" value="ARM repeat"/>
    <property type="match status" value="1"/>
</dbReference>
<organism evidence="4 5">
    <name type="scientific">Fibroporia radiculosa</name>
    <dbReference type="NCBI Taxonomy" id="599839"/>
    <lineage>
        <taxon>Eukaryota</taxon>
        <taxon>Fungi</taxon>
        <taxon>Dikarya</taxon>
        <taxon>Basidiomycota</taxon>
        <taxon>Agaricomycotina</taxon>
        <taxon>Agaricomycetes</taxon>
        <taxon>Polyporales</taxon>
        <taxon>Fibroporiaceae</taxon>
        <taxon>Fibroporia</taxon>
    </lineage>
</organism>
<dbReference type="GO" id="GO:0005096">
    <property type="term" value="F:GTPase activator activity"/>
    <property type="evidence" value="ECO:0007669"/>
    <property type="project" value="UniProtKB-KW"/>
</dbReference>
<feature type="domain" description="Ras-GAP" evidence="3">
    <location>
        <begin position="1101"/>
        <end position="1293"/>
    </location>
</feature>
<evidence type="ECO:0000313" key="4">
    <source>
        <dbReference type="EMBL" id="CCM02314.1"/>
    </source>
</evidence>
<dbReference type="EMBL" id="HE797076">
    <property type="protein sequence ID" value="CCM02314.1"/>
    <property type="molecule type" value="Genomic_DNA"/>
</dbReference>
<dbReference type="Pfam" id="PF13716">
    <property type="entry name" value="CRAL_TRIO_2"/>
    <property type="match status" value="1"/>
</dbReference>
<evidence type="ECO:0000256" key="1">
    <source>
        <dbReference type="ARBA" id="ARBA00022468"/>
    </source>
</evidence>
<dbReference type="InterPro" id="IPR016024">
    <property type="entry name" value="ARM-type_fold"/>
</dbReference>
<evidence type="ECO:0000256" key="2">
    <source>
        <dbReference type="ARBA" id="ARBA00022553"/>
    </source>
</evidence>
<dbReference type="Proteomes" id="UP000006352">
    <property type="component" value="Unassembled WGS sequence"/>
</dbReference>
<dbReference type="InterPro" id="IPR001251">
    <property type="entry name" value="CRAL-TRIO_dom"/>
</dbReference>
<dbReference type="RefSeq" id="XP_012181597.1">
    <property type="nucleotide sequence ID" value="XM_012326207.1"/>
</dbReference>
<dbReference type="InterPro" id="IPR008936">
    <property type="entry name" value="Rho_GTPase_activation_prot"/>
</dbReference>
<keyword evidence="5" id="KW-1185">Reference proteome</keyword>
<dbReference type="Gene3D" id="2.30.29.30">
    <property type="entry name" value="Pleckstrin-homology domain (PH domain)/Phosphotyrosine-binding domain (PTB)"/>
    <property type="match status" value="1"/>
</dbReference>
<evidence type="ECO:0000259" key="3">
    <source>
        <dbReference type="PROSITE" id="PS50018"/>
    </source>
</evidence>
<dbReference type="InParanoid" id="J4H2Y1"/>
<dbReference type="STRING" id="599839.J4H2Y1"/>
<keyword evidence="1" id="KW-0343">GTPase activation</keyword>
<dbReference type="SUPFAM" id="SSF48350">
    <property type="entry name" value="GTPase activation domain, GAP"/>
    <property type="match status" value="1"/>
</dbReference>
<dbReference type="Gene3D" id="3.40.525.10">
    <property type="entry name" value="CRAL-TRIO lipid binding domain"/>
    <property type="match status" value="1"/>
</dbReference>
<dbReference type="GeneID" id="24097225"/>
<dbReference type="Gene3D" id="1.10.506.10">
    <property type="entry name" value="GTPase Activation - p120gap, domain 1"/>
    <property type="match status" value="2"/>
</dbReference>
<accession>J4H2Y1</accession>
<evidence type="ECO:0000313" key="5">
    <source>
        <dbReference type="Proteomes" id="UP000006352"/>
    </source>
</evidence>
<dbReference type="PANTHER" id="PTHR10194:SF142">
    <property type="entry name" value="NEUROFIBROMIN"/>
    <property type="match status" value="1"/>
</dbReference>
<protein>
    <recommendedName>
        <fullName evidence="3">Ras-GAP domain-containing protein</fullName>
    </recommendedName>
</protein>
<sequence>MSAANIDFAASHHDFESIDAPEAQNDPSDILSGPALPLSIATQRMISRAKHSSMTSLNSAAASTTSFSTSSKYSAVYEKTTFVTSKTIASLNAVITKFAGRIVYHLSASNWNIVLDKIRVKIRSLSRATEDDPDIIDLQLMIYSALDRNRLVQSLQEVSSLLLHMKTDAQAAVAIPLRAAIWNWIDLFPDEFGDNIRYSRRMEGAPERVFDILFDSQEGSQKTVFWPTLTALVCISSERMKVDFQENSMGMSRGQHGRRDRQFFELIMRSLSSLTKYSEEALICALDVCRAAFRVHLEDGAEHPLHLLAHDIAHELKRLLWNWNNQKPFWECDEIDVALVADVLVTIYRYLPPEESLPLFGLCVDPERSPAVKITVAKACITLIEEMPVATTSGRSKVNTHASNFAHLSGNELDEQGNMKRPNARPKAKRYTAETLPDRELLAYSLMALFRVDPLWFLSTMDNAQIPEYVPIAVACWHAPLDLAIKMAMARTLRNMIDTVVKMSTAHTFYDACSNWAVHVTPATLATFCTNLLDARTDLQAQRVWINMAYEILYRYTQPANTEQTKKIHLAKERLPAFAIAEIAFLVSLTSADTSVTLTAAHCLRLLAQAETAPDAPVASEISDDERVKRYPVYEQLGDPKVMVIGRVGHQKRVRKLLRLMPSSSPVHVAVWEECYFRWCMMNELTVRMSIPTTADGFDTGSAPVGDKVMSAEERQAQWQNLTLFLASFGSACVRESEDLSTLKLNIAPYYLADQMRVLRNPTELMSSFLHELIDLLLADSINVRDTAKDALGNEASPRLYTKIFKSLDNVVRQLAEGNSIDWDNLAIFVDQFLSVLKVYVENSQCLEELRSFDLCSTLAVIAGFIGRYHDVVSYRLRLKFCNLCEGVFDQAENITMRKDNSDRQKIADIIIEWTQDVSACERDIASIQRDINNAVFRAAVKLFDRLQLQVPDGASGEEAAHAISRLFVRYSSFLFKAWEHIRCEPPLPDDSSADKLSIPGLRMLQRDGESRELVITGLVSLVSANPEVGVKNCLPLAYEEDPVKRIIFAYVFARVLPQGIALSTVEPQPNVQRQSRLCELVKGPDLSLAIAACEVCPASEVDNLISVMLNLFDTRSSLMTLLKNMIEIEVGRTENDTALFRGNSTCTRFLSAFANIYGYNYLRSLVIPLIKTMTSMPAGHGYDLDPAKVGEQAARRNQANIQLITSSFLEIILSSVPVVPPMLREICAHIAKVVNQVWPEAKFAAVGAFMFLRFISPAIVAPETIDIEVPKDDITIRRGLMLVAKIIQNLANNIFFGKEAHMTPLNDFLKANIVNVTRFLSELNKYVPSGPEDEPEEWLNTTYDDTDTIVLHRFFEKYADKIGKELLTVSKPPVEKLTPQAEAHVANGKRVWDALCASLVELGQPLEAARITTASSQEHREYLDLMERFKHRDTTPVQGLFVEALCPTPQERAIFVLSVSRVDVEVLDIELLLYYMFKVLTSPSNESHQFDIILDLTSFIVSSQLPMQWLKFTFEVIPSDIRGRIRTAHLVTPNALALRYMRRLYNLSTGIHLAADYKTYASVDELLRCLPEGIRLPSLDYAIQMEEEQRMHFGDVTMRHAHPMRVPVSLEIAQSHLRITTMKAQTIGGSLTCKATEIVPLSEVNDVYNVSTGHDNNEFIIRKIRQGVTMYFSSTARDAIVKAIRAAKNSLRTIQLPGTERLSRFSNVVATLLHVGMIGINSTDEEVRIAGNELLQAVCTYLDFEGKPIITSKINGFPGPLLVLLSESLANFAPHLTLDFITEVSQVMSKESVPDRIMSLHYLAPWVKNLACFANPASKYYEPSASKFRDCVRVLVDLTMSDDELHFLTQKYIWAEVGKLDSNVVNAVLDELMRAAVDGGEGSLRCERVADTMGAISSINVRGRILSRLRKVIGKTSTKPTKSLADNVHWNEVSCLLRLALVAGHHCKNAVQSQLFVPETVHLVILTAGIGQASVRTSVYGLVVNLLNTLYTARIIDSTASPEIQLLLSECEQRDTLRLFGLSRPTPTSEYINVDPANDKSYIDTLESLVQFLGRVLETIAGTKGLLNVWRARWMSLITSSAFQLSPAVQTRAFVALGILATSDVDDDLLYQMLVAFKTALSQSSENDTTSVVSMLRCIRNVIPALPRSSRYVCQLFWLAVALLQSSHMGLYVEAIHLLRVTLEVMDNQRAFQQNGVAATLLEGRSPFEDVACQLDQLLGISFEASFSFSLASIIFKGLRHASLQEPAEAALRSLLSITVRSCGEIEHADDGPGGPICQEILGYFLALLPLSATVKSFRRLLEDIGVHQSWFEQDFLSKGDDDDAIRGLPFALFGLADDTSALFVTSFVGAMLGTAQSDDFESQILYTLLADIADTFPNIICITYESLQDKIKDAFGNSSSPVILNAVANIFRIATQDTDRLAAARGSASTLSVDEGVSHGPGRSHLHALEDQGMKGLANNFQFLPPNRGHATKMMNWISELVMKIIE</sequence>
<dbReference type="OrthoDB" id="28245at2759"/>
<dbReference type="InterPro" id="IPR036865">
    <property type="entry name" value="CRAL-TRIO_dom_sf"/>
</dbReference>
<gene>
    <name evidence="4" type="ORF">FIBRA_04405</name>
</gene>
<dbReference type="InterPro" id="IPR011993">
    <property type="entry name" value="PH-like_dom_sf"/>
</dbReference>
<keyword evidence="2" id="KW-0597">Phosphoprotein</keyword>
<dbReference type="InterPro" id="IPR023152">
    <property type="entry name" value="RasGAP_CS"/>
</dbReference>
<dbReference type="PROSITE" id="PS00509">
    <property type="entry name" value="RAS_GTPASE_ACTIV_1"/>
    <property type="match status" value="1"/>
</dbReference>
<dbReference type="PROSITE" id="PS50018">
    <property type="entry name" value="RAS_GTPASE_ACTIV_2"/>
    <property type="match status" value="1"/>
</dbReference>